<protein>
    <submittedName>
        <fullName evidence="2">Helix-turn-helix domain-containing protein</fullName>
    </submittedName>
</protein>
<dbReference type="Gene3D" id="1.25.40.10">
    <property type="entry name" value="Tetratricopeptide repeat domain"/>
    <property type="match status" value="1"/>
</dbReference>
<accession>A0A1I1FMZ1</accession>
<reference evidence="2 3" key="1">
    <citation type="submission" date="2016-10" db="EMBL/GenBank/DDBJ databases">
        <authorList>
            <person name="de Groot N.N."/>
        </authorList>
    </citation>
    <scope>NUCLEOTIDE SEQUENCE [LARGE SCALE GENOMIC DNA]</scope>
    <source>
        <strain evidence="2 3">CGMCC 4.5739</strain>
    </source>
</reference>
<dbReference type="InterPro" id="IPR010982">
    <property type="entry name" value="Lambda_DNA-bd_dom_sf"/>
</dbReference>
<dbReference type="RefSeq" id="WP_093837146.1">
    <property type="nucleotide sequence ID" value="NZ_FOLM01000001.1"/>
</dbReference>
<evidence type="ECO:0000259" key="1">
    <source>
        <dbReference type="SMART" id="SM00530"/>
    </source>
</evidence>
<dbReference type="GO" id="GO:0003677">
    <property type="term" value="F:DNA binding"/>
    <property type="evidence" value="ECO:0007669"/>
    <property type="project" value="InterPro"/>
</dbReference>
<gene>
    <name evidence="2" type="ORF">SAMN05421773_101802</name>
</gene>
<sequence length="324" mass="34887">MSEQSFAELSARMLAENGYSLRAAARAVHYDVAYLSRVLRGKQRPSRKLAEALDRLVGAQGALLATVPGEEEQERLARSAARPSQVDAATVEALARVLAAYRRLDDTARPESLIPAVMAQMREVVAMLKEARGRHRAQLAAVASEFVQFAGWLQAQTRQDARAVALLNQALAIADEISNGLLAAQALNFRGYIARQQECPQGVARWFSAAAFTPGTHPAQRLADMLQAAAGMAAMGETANALRLVDQAELLSDAAATVPLPEAAYWLTPAFNRLNMGLCTLELGRPDEAVEHFEAGLAGLPAEQRGAAWTEEHKAALAQARRAL</sequence>
<dbReference type="InterPro" id="IPR001387">
    <property type="entry name" value="Cro/C1-type_HTH"/>
</dbReference>
<dbReference type="SUPFAM" id="SSF47413">
    <property type="entry name" value="lambda repressor-like DNA-binding domains"/>
    <property type="match status" value="1"/>
</dbReference>
<evidence type="ECO:0000313" key="3">
    <source>
        <dbReference type="Proteomes" id="UP000199207"/>
    </source>
</evidence>
<keyword evidence="3" id="KW-1185">Reference proteome</keyword>
<dbReference type="SMART" id="SM00530">
    <property type="entry name" value="HTH_XRE"/>
    <property type="match status" value="1"/>
</dbReference>
<dbReference type="CDD" id="cd00093">
    <property type="entry name" value="HTH_XRE"/>
    <property type="match status" value="1"/>
</dbReference>
<evidence type="ECO:0000313" key="2">
    <source>
        <dbReference type="EMBL" id="SFC00685.1"/>
    </source>
</evidence>
<organism evidence="2 3">
    <name type="scientific">Streptomyces aidingensis</name>
    <dbReference type="NCBI Taxonomy" id="910347"/>
    <lineage>
        <taxon>Bacteria</taxon>
        <taxon>Bacillati</taxon>
        <taxon>Actinomycetota</taxon>
        <taxon>Actinomycetes</taxon>
        <taxon>Kitasatosporales</taxon>
        <taxon>Streptomycetaceae</taxon>
        <taxon>Streptomyces</taxon>
    </lineage>
</organism>
<dbReference type="EMBL" id="FOLM01000001">
    <property type="protein sequence ID" value="SFC00685.1"/>
    <property type="molecule type" value="Genomic_DNA"/>
</dbReference>
<name>A0A1I1FMZ1_9ACTN</name>
<dbReference type="OrthoDB" id="3213425at2"/>
<dbReference type="AlphaFoldDB" id="A0A1I1FMZ1"/>
<proteinExistence type="predicted"/>
<dbReference type="Pfam" id="PF13560">
    <property type="entry name" value="HTH_31"/>
    <property type="match status" value="1"/>
</dbReference>
<dbReference type="Proteomes" id="UP000199207">
    <property type="component" value="Unassembled WGS sequence"/>
</dbReference>
<dbReference type="STRING" id="910347.SAMN05421773_101802"/>
<dbReference type="InterPro" id="IPR011990">
    <property type="entry name" value="TPR-like_helical_dom_sf"/>
</dbReference>
<feature type="domain" description="HTH cro/C1-type" evidence="1">
    <location>
        <begin position="8"/>
        <end position="64"/>
    </location>
</feature>